<keyword evidence="6" id="KW-0732">Signal</keyword>
<keyword evidence="3 5" id="KW-1133">Transmembrane helix</keyword>
<organism evidence="7 8">
    <name type="scientific">Escallonia rubra</name>
    <dbReference type="NCBI Taxonomy" id="112253"/>
    <lineage>
        <taxon>Eukaryota</taxon>
        <taxon>Viridiplantae</taxon>
        <taxon>Streptophyta</taxon>
        <taxon>Embryophyta</taxon>
        <taxon>Tracheophyta</taxon>
        <taxon>Spermatophyta</taxon>
        <taxon>Magnoliopsida</taxon>
        <taxon>eudicotyledons</taxon>
        <taxon>Gunneridae</taxon>
        <taxon>Pentapetalae</taxon>
        <taxon>asterids</taxon>
        <taxon>campanulids</taxon>
        <taxon>Escalloniales</taxon>
        <taxon>Escalloniaceae</taxon>
        <taxon>Escallonia</taxon>
    </lineage>
</organism>
<feature type="transmembrane region" description="Helical" evidence="5">
    <location>
        <begin position="82"/>
        <end position="103"/>
    </location>
</feature>
<gene>
    <name evidence="7" type="ORF">RJ640_008183</name>
</gene>
<keyword evidence="4 5" id="KW-0472">Membrane</keyword>
<proteinExistence type="predicted"/>
<comment type="subcellular location">
    <subcellularLocation>
        <location evidence="1">Membrane</location>
        <topology evidence="1">Multi-pass membrane protein</topology>
    </subcellularLocation>
</comment>
<evidence type="ECO:0000256" key="2">
    <source>
        <dbReference type="ARBA" id="ARBA00022692"/>
    </source>
</evidence>
<feature type="transmembrane region" description="Helical" evidence="5">
    <location>
        <begin position="218"/>
        <end position="239"/>
    </location>
</feature>
<protein>
    <submittedName>
        <fullName evidence="7">Uncharacterized protein</fullName>
    </submittedName>
</protein>
<feature type="transmembrane region" description="Helical" evidence="5">
    <location>
        <begin position="123"/>
        <end position="144"/>
    </location>
</feature>
<feature type="chain" id="PRO_5041685304" evidence="6">
    <location>
        <begin position="29"/>
        <end position="313"/>
    </location>
</feature>
<dbReference type="InterPro" id="IPR003689">
    <property type="entry name" value="ZIP"/>
</dbReference>
<dbReference type="Pfam" id="PF02535">
    <property type="entry name" value="Zip"/>
    <property type="match status" value="1"/>
</dbReference>
<feature type="signal peptide" evidence="6">
    <location>
        <begin position="1"/>
        <end position="28"/>
    </location>
</feature>
<accession>A0AA88QX40</accession>
<evidence type="ECO:0000256" key="6">
    <source>
        <dbReference type="SAM" id="SignalP"/>
    </source>
</evidence>
<keyword evidence="2 5" id="KW-0812">Transmembrane</keyword>
<evidence type="ECO:0000313" key="8">
    <source>
        <dbReference type="Proteomes" id="UP001187471"/>
    </source>
</evidence>
<sequence length="313" mass="33795">MKNIQLKSHKLVTIVYLFLLVQPVLVYAECKCEESQYKDQNKREALKYKVAAIASILLASALGVCIPLLLKNVSALQPDRAIHFLVKAFAAGVILATGFIHILPDAFSSLTSPCLGGNSWGNFPLSGFIAMMAAIGTLMMESFATGYHRRAELRKALPVNGDEEDSHGVANEGGHFHGPAAIMIERSNSSDLIRNRVISQVLELGIVVHSAKFKSRAVIIMVLFFSLTTPIGISVGIAISKTYKEHSPTALIVEGALNSTSAGILIYMALVDLLAADFMNPKLQSNFRIQLGANFMLLMGACCMALLAKWGGT</sequence>
<reference evidence="7" key="1">
    <citation type="submission" date="2022-12" db="EMBL/GenBank/DDBJ databases">
        <title>Draft genome assemblies for two species of Escallonia (Escalloniales).</title>
        <authorList>
            <person name="Chanderbali A."/>
            <person name="Dervinis C."/>
            <person name="Anghel I."/>
            <person name="Soltis D."/>
            <person name="Soltis P."/>
            <person name="Zapata F."/>
        </authorList>
    </citation>
    <scope>NUCLEOTIDE SEQUENCE</scope>
    <source>
        <strain evidence="7">UCBG92.1500</strain>
        <tissue evidence="7">Leaf</tissue>
    </source>
</reference>
<evidence type="ECO:0000313" key="7">
    <source>
        <dbReference type="EMBL" id="KAK2976647.1"/>
    </source>
</evidence>
<dbReference type="Proteomes" id="UP001187471">
    <property type="component" value="Unassembled WGS sequence"/>
</dbReference>
<dbReference type="AlphaFoldDB" id="A0AA88QX40"/>
<evidence type="ECO:0000256" key="1">
    <source>
        <dbReference type="ARBA" id="ARBA00004141"/>
    </source>
</evidence>
<name>A0AA88QX40_9ASTE</name>
<dbReference type="EMBL" id="JAVXUO010002055">
    <property type="protein sequence ID" value="KAK2976647.1"/>
    <property type="molecule type" value="Genomic_DNA"/>
</dbReference>
<feature type="transmembrane region" description="Helical" evidence="5">
    <location>
        <begin position="259"/>
        <end position="279"/>
    </location>
</feature>
<feature type="transmembrane region" description="Helical" evidence="5">
    <location>
        <begin position="52"/>
        <end position="70"/>
    </location>
</feature>
<comment type="caution">
    <text evidence="7">The sequence shown here is derived from an EMBL/GenBank/DDBJ whole genome shotgun (WGS) entry which is preliminary data.</text>
</comment>
<evidence type="ECO:0000256" key="5">
    <source>
        <dbReference type="SAM" id="Phobius"/>
    </source>
</evidence>
<dbReference type="PANTHER" id="PTHR11040:SF71">
    <property type="entry name" value="ZIP METAL ION TRANSPORTER FAMILY PROTEIN"/>
    <property type="match status" value="1"/>
</dbReference>
<dbReference type="GO" id="GO:0005385">
    <property type="term" value="F:zinc ion transmembrane transporter activity"/>
    <property type="evidence" value="ECO:0007669"/>
    <property type="project" value="TreeGrafter"/>
</dbReference>
<evidence type="ECO:0000256" key="4">
    <source>
        <dbReference type="ARBA" id="ARBA00023136"/>
    </source>
</evidence>
<keyword evidence="8" id="KW-1185">Reference proteome</keyword>
<dbReference type="GO" id="GO:0005886">
    <property type="term" value="C:plasma membrane"/>
    <property type="evidence" value="ECO:0007669"/>
    <property type="project" value="TreeGrafter"/>
</dbReference>
<feature type="transmembrane region" description="Helical" evidence="5">
    <location>
        <begin position="291"/>
        <end position="310"/>
    </location>
</feature>
<dbReference type="PANTHER" id="PTHR11040">
    <property type="entry name" value="ZINC/IRON TRANSPORTER"/>
    <property type="match status" value="1"/>
</dbReference>
<evidence type="ECO:0000256" key="3">
    <source>
        <dbReference type="ARBA" id="ARBA00022989"/>
    </source>
</evidence>